<protein>
    <submittedName>
        <fullName evidence="7">Fungal-specific transcription factor domain-containing protein</fullName>
    </submittedName>
</protein>
<gene>
    <name evidence="7" type="ORF">POJ06DRAFT_137115</name>
</gene>
<name>A0AAD7QNC4_9ASCO</name>
<dbReference type="GO" id="GO:0005634">
    <property type="term" value="C:nucleus"/>
    <property type="evidence" value="ECO:0007669"/>
    <property type="project" value="UniProtKB-SubCell"/>
</dbReference>
<keyword evidence="8" id="KW-1185">Reference proteome</keyword>
<reference evidence="7" key="1">
    <citation type="submission" date="2023-03" db="EMBL/GenBank/DDBJ databases">
        <title>Near-Complete genome sequence of Lipomyces tetrasporous NRRL Y-64009, an oleaginous yeast capable of growing on lignocellulosic hydrolysates.</title>
        <authorList>
            <consortium name="Lawrence Berkeley National Laboratory"/>
            <person name="Jagtap S.S."/>
            <person name="Liu J.-J."/>
            <person name="Walukiewicz H.E."/>
            <person name="Pangilinan J."/>
            <person name="Lipzen A."/>
            <person name="Ahrendt S."/>
            <person name="Koriabine M."/>
            <person name="Cobaugh K."/>
            <person name="Salamov A."/>
            <person name="Yoshinaga Y."/>
            <person name="Ng V."/>
            <person name="Daum C."/>
            <person name="Grigoriev I.V."/>
            <person name="Slininger P.J."/>
            <person name="Dien B.S."/>
            <person name="Jin Y.-S."/>
            <person name="Rao C.V."/>
        </authorList>
    </citation>
    <scope>NUCLEOTIDE SEQUENCE</scope>
    <source>
        <strain evidence="7">NRRL Y-64009</strain>
    </source>
</reference>
<evidence type="ECO:0000259" key="6">
    <source>
        <dbReference type="Pfam" id="PF04082"/>
    </source>
</evidence>
<comment type="caution">
    <text evidence="7">The sequence shown here is derived from an EMBL/GenBank/DDBJ whole genome shotgun (WGS) entry which is preliminary data.</text>
</comment>
<dbReference type="EMBL" id="JARPMG010000008">
    <property type="protein sequence ID" value="KAJ8098562.1"/>
    <property type="molecule type" value="Genomic_DNA"/>
</dbReference>
<sequence>MTTIMEQKSDLNEIVAAHYRTIHPWLPVIHERNFRWRISQLQQNPHAETALLLLAMCMMRQTSASNTANDDMQSNLYHLFKYLFSFLQLVRSPSLELLQSGLLLSVFELGASLLNAASLSIGICARLGYALGVNVDPLHTDDLYFPEWVELEERRRVWLGIYMLDRMVHQVVADFKAPYAVEELDNNTKLPVDDLLWERPPDRHVSELFQPTLSTPVETRVCYFAREIQAVRLLGRVQKLQNKSQSNLCLEEFDGPEKALILLVETLFAQTPGTWAVFCGANALALTAILRLLQVRAECARRQIFSPSRNNNSLERSTIALKSFVGITCEICTRFNAIATMDNIVLVPLGAVISTAEAALAAVELNKSLMNGYCDDYEPLKMNLTYSSRRWKLSEEYLRRLARREMSLADRHISSFQFLS</sequence>
<keyword evidence="5" id="KW-0539">Nucleus</keyword>
<organism evidence="7 8">
    <name type="scientific">Lipomyces tetrasporus</name>
    <dbReference type="NCBI Taxonomy" id="54092"/>
    <lineage>
        <taxon>Eukaryota</taxon>
        <taxon>Fungi</taxon>
        <taxon>Dikarya</taxon>
        <taxon>Ascomycota</taxon>
        <taxon>Saccharomycotina</taxon>
        <taxon>Lipomycetes</taxon>
        <taxon>Lipomycetales</taxon>
        <taxon>Lipomycetaceae</taxon>
        <taxon>Lipomyces</taxon>
    </lineage>
</organism>
<dbReference type="Proteomes" id="UP001217417">
    <property type="component" value="Unassembled WGS sequence"/>
</dbReference>
<evidence type="ECO:0000256" key="1">
    <source>
        <dbReference type="ARBA" id="ARBA00004123"/>
    </source>
</evidence>
<evidence type="ECO:0000256" key="2">
    <source>
        <dbReference type="ARBA" id="ARBA00022723"/>
    </source>
</evidence>
<dbReference type="GO" id="GO:0006351">
    <property type="term" value="P:DNA-templated transcription"/>
    <property type="evidence" value="ECO:0007669"/>
    <property type="project" value="InterPro"/>
</dbReference>
<dbReference type="AlphaFoldDB" id="A0AAD7QNC4"/>
<evidence type="ECO:0000256" key="4">
    <source>
        <dbReference type="ARBA" id="ARBA00023163"/>
    </source>
</evidence>
<dbReference type="GO" id="GO:0003677">
    <property type="term" value="F:DNA binding"/>
    <property type="evidence" value="ECO:0007669"/>
    <property type="project" value="InterPro"/>
</dbReference>
<dbReference type="Pfam" id="PF04082">
    <property type="entry name" value="Fungal_trans"/>
    <property type="match status" value="1"/>
</dbReference>
<comment type="subcellular location">
    <subcellularLocation>
        <location evidence="1">Nucleus</location>
    </subcellularLocation>
</comment>
<accession>A0AAD7QNC4</accession>
<evidence type="ECO:0000256" key="5">
    <source>
        <dbReference type="ARBA" id="ARBA00023242"/>
    </source>
</evidence>
<evidence type="ECO:0000313" key="8">
    <source>
        <dbReference type="Proteomes" id="UP001217417"/>
    </source>
</evidence>
<dbReference type="PANTHER" id="PTHR47338">
    <property type="entry name" value="ZN(II)2CYS6 TRANSCRIPTION FACTOR (EUROFUNG)-RELATED"/>
    <property type="match status" value="1"/>
</dbReference>
<dbReference type="RefSeq" id="XP_056042012.1">
    <property type="nucleotide sequence ID" value="XM_056184474.1"/>
</dbReference>
<dbReference type="PANTHER" id="PTHR47338:SF20">
    <property type="entry name" value="ZN(II)2CYS6 TRANSCRIPTION FACTOR (EUROFUNG)"/>
    <property type="match status" value="1"/>
</dbReference>
<dbReference type="InterPro" id="IPR007219">
    <property type="entry name" value="XnlR_reg_dom"/>
</dbReference>
<keyword evidence="4" id="KW-0804">Transcription</keyword>
<dbReference type="GeneID" id="80879640"/>
<evidence type="ECO:0000256" key="3">
    <source>
        <dbReference type="ARBA" id="ARBA00023015"/>
    </source>
</evidence>
<dbReference type="CDD" id="cd12148">
    <property type="entry name" value="fungal_TF_MHR"/>
    <property type="match status" value="1"/>
</dbReference>
<proteinExistence type="predicted"/>
<keyword evidence="2" id="KW-0479">Metal-binding</keyword>
<feature type="domain" description="Xylanolytic transcriptional activator regulatory" evidence="6">
    <location>
        <begin position="21"/>
        <end position="207"/>
    </location>
</feature>
<dbReference type="GO" id="GO:0000981">
    <property type="term" value="F:DNA-binding transcription factor activity, RNA polymerase II-specific"/>
    <property type="evidence" value="ECO:0007669"/>
    <property type="project" value="InterPro"/>
</dbReference>
<evidence type="ECO:0000313" key="7">
    <source>
        <dbReference type="EMBL" id="KAJ8098562.1"/>
    </source>
</evidence>
<dbReference type="InterPro" id="IPR050815">
    <property type="entry name" value="TF_fung"/>
</dbReference>
<dbReference type="GO" id="GO:0008270">
    <property type="term" value="F:zinc ion binding"/>
    <property type="evidence" value="ECO:0007669"/>
    <property type="project" value="InterPro"/>
</dbReference>
<keyword evidence="3" id="KW-0805">Transcription regulation</keyword>